<accession>A0ABW0X0P1</accession>
<feature type="region of interest" description="Disordered" evidence="1">
    <location>
        <begin position="1"/>
        <end position="31"/>
    </location>
</feature>
<gene>
    <name evidence="3" type="ORF">ACFP3U_06745</name>
</gene>
<feature type="compositionally biased region" description="Pro residues" evidence="1">
    <location>
        <begin position="8"/>
        <end position="28"/>
    </location>
</feature>
<comment type="caution">
    <text evidence="3">The sequence shown here is derived from an EMBL/GenBank/DDBJ whole genome shotgun (WGS) entry which is preliminary data.</text>
</comment>
<feature type="domain" description="HTH marR-type" evidence="2">
    <location>
        <begin position="33"/>
        <end position="165"/>
    </location>
</feature>
<dbReference type="EMBL" id="JBHSOF010000005">
    <property type="protein sequence ID" value="MFC5662681.1"/>
    <property type="molecule type" value="Genomic_DNA"/>
</dbReference>
<sequence>MATEEPAPISPAPISPAPDGPSPDPVTTPPTLLELSTYLLSRTGKAARGRLVERLARRELRLWDLAVLAALADFGPHAQRDLVRRLRVDASDMAKVADHLALAGYVERTRDAADRRRVSVTITEAGRALLAELRSEALEVQDEVLAPLNAAERRVLHELIGRIHAELPGSP</sequence>
<proteinExistence type="predicted"/>
<name>A0ABW0X0P1_9ACTN</name>
<dbReference type="Pfam" id="PF12802">
    <property type="entry name" value="MarR_2"/>
    <property type="match status" value="1"/>
</dbReference>
<dbReference type="InterPro" id="IPR039422">
    <property type="entry name" value="MarR/SlyA-like"/>
</dbReference>
<dbReference type="PRINTS" id="PR00598">
    <property type="entry name" value="HTHMARR"/>
</dbReference>
<dbReference type="InterPro" id="IPR036388">
    <property type="entry name" value="WH-like_DNA-bd_sf"/>
</dbReference>
<dbReference type="Gene3D" id="1.10.10.10">
    <property type="entry name" value="Winged helix-like DNA-binding domain superfamily/Winged helix DNA-binding domain"/>
    <property type="match status" value="1"/>
</dbReference>
<dbReference type="SUPFAM" id="SSF46785">
    <property type="entry name" value="Winged helix' DNA-binding domain"/>
    <property type="match status" value="1"/>
</dbReference>
<reference evidence="4" key="1">
    <citation type="journal article" date="2019" name="Int. J. Syst. Evol. Microbiol.">
        <title>The Global Catalogue of Microorganisms (GCM) 10K type strain sequencing project: providing services to taxonomists for standard genome sequencing and annotation.</title>
        <authorList>
            <consortium name="The Broad Institute Genomics Platform"/>
            <consortium name="The Broad Institute Genome Sequencing Center for Infectious Disease"/>
            <person name="Wu L."/>
            <person name="Ma J."/>
        </authorList>
    </citation>
    <scope>NUCLEOTIDE SEQUENCE [LARGE SCALE GENOMIC DNA]</scope>
    <source>
        <strain evidence="4">CGMCC 4.1437</strain>
    </source>
</reference>
<evidence type="ECO:0000259" key="2">
    <source>
        <dbReference type="PROSITE" id="PS50995"/>
    </source>
</evidence>
<evidence type="ECO:0000313" key="4">
    <source>
        <dbReference type="Proteomes" id="UP001595975"/>
    </source>
</evidence>
<dbReference type="InterPro" id="IPR036390">
    <property type="entry name" value="WH_DNA-bd_sf"/>
</dbReference>
<dbReference type="Proteomes" id="UP001595975">
    <property type="component" value="Unassembled WGS sequence"/>
</dbReference>
<dbReference type="InterPro" id="IPR000835">
    <property type="entry name" value="HTH_MarR-typ"/>
</dbReference>
<dbReference type="SMART" id="SM00347">
    <property type="entry name" value="HTH_MARR"/>
    <property type="match status" value="1"/>
</dbReference>
<dbReference type="PROSITE" id="PS50995">
    <property type="entry name" value="HTH_MARR_2"/>
    <property type="match status" value="1"/>
</dbReference>
<dbReference type="RefSeq" id="WP_380224293.1">
    <property type="nucleotide sequence ID" value="NZ_JBHSOF010000005.1"/>
</dbReference>
<organism evidence="3 4">
    <name type="scientific">Kitasatospora misakiensis</name>
    <dbReference type="NCBI Taxonomy" id="67330"/>
    <lineage>
        <taxon>Bacteria</taxon>
        <taxon>Bacillati</taxon>
        <taxon>Actinomycetota</taxon>
        <taxon>Actinomycetes</taxon>
        <taxon>Kitasatosporales</taxon>
        <taxon>Streptomycetaceae</taxon>
        <taxon>Kitasatospora</taxon>
    </lineage>
</organism>
<dbReference type="PANTHER" id="PTHR33164">
    <property type="entry name" value="TRANSCRIPTIONAL REGULATOR, MARR FAMILY"/>
    <property type="match status" value="1"/>
</dbReference>
<keyword evidence="4" id="KW-1185">Reference proteome</keyword>
<protein>
    <submittedName>
        <fullName evidence="3">MarR family winged helix-turn-helix transcriptional regulator</fullName>
    </submittedName>
</protein>
<evidence type="ECO:0000256" key="1">
    <source>
        <dbReference type="SAM" id="MobiDB-lite"/>
    </source>
</evidence>
<evidence type="ECO:0000313" key="3">
    <source>
        <dbReference type="EMBL" id="MFC5662681.1"/>
    </source>
</evidence>
<dbReference type="PANTHER" id="PTHR33164:SF43">
    <property type="entry name" value="HTH-TYPE TRANSCRIPTIONAL REPRESSOR YETL"/>
    <property type="match status" value="1"/>
</dbReference>